<evidence type="ECO:0000256" key="3">
    <source>
        <dbReference type="PROSITE-ProRule" id="PRU00023"/>
    </source>
</evidence>
<dbReference type="AlphaFoldDB" id="A0A9P8VVH9"/>
<dbReference type="SUPFAM" id="SSF48403">
    <property type="entry name" value="Ankyrin repeat"/>
    <property type="match status" value="3"/>
</dbReference>
<feature type="repeat" description="ANK" evidence="3">
    <location>
        <begin position="1097"/>
        <end position="1129"/>
    </location>
</feature>
<sequence>MSARATPISDEAWELWKPTILRLLLSDGCSRSELPSRMKELGFEASKHQYEHKLKQWGLRKNLSGHVWKYIDHEIKKRKRDGKEETDVVLSGIRLPKTKVEKECQRYSFISTLDKLHRAPSPEEPDGMALYVCTPPRLPLEFSWPQDLPWLQFQSKYLQNRLSISFLPRSLSASPSMRNEFIGHAALILQVPHTSLFHLPRVMENKSVSRLAATIGRVMPEAFPGENFSRANALLNGKETEMVNVVANMLLYGISNNHMNDVYALEQVASVLQSFNLLPVQWKKILQSVDSLTGLVLRDKIFETAVVSNSVKLAKTLLSLGADPNQSFAKFSPQTYDNTQETPISFAASLHNLEMVEVLAKAGACLGFEANVSPMAVASRACHYLHEKWCPESEACLIVQFMLSYGAPVNPPNGRMSALGAAAFNGDLPLVKYLVEQGADIRHWSPKSVATHGSGYTWSGPHPSYYEPEVTASRLLSRLTPLVCAALGTHSAKRVNMKGKEARLNEMREREYETVFHFLLSLEPSTDPINPDVLISAARCGLTDYIKALFDRGVDMNAENSMGISALLSAAEANQLASCSILLDLGAKASVMKSHKRYREMPSALHIAAANCNLGMVKALVNHSDINYSILPTPDFEWFWNDSFMLSSCTSRVFSESCWASEYTPLQISLELGWGECVGLLLAHGARLMGGEVIQAVRFHLNLQRILNHGGDANEKCKLGESALQLALRNKLHVSASTLLKAGAKIEDEDVMLALEIGNLTMVEDMGFHDSNVLDLSSNGEDALAAACAGGNYDVIDVILGKCRASFGTKPLLELMLSLVTRKDINLDTVRNLLGRQRTSSDEALNFNNAVVVTAYHNRLDLLKTLLEYQIDGSSSICEIPQQTNSLIHDPHHRSNWIIDHWRSVLRAPDKVYNNGRWDKYRAAILGKCSVLVGAIKADSTEALELLLCYGYKPDTVALQLAIVLGKTATLQRLLDSGVDINSTQGRMDSVLQLAARKDHTDMVKMLIDAGAHVNQAAPWRSNSSGAPRTALQHAVERGNSTTIDMLIAAGANINAPPARISGATALQVAAAPGYLGIVKHLLELDADVDAAGAKLNGRTALEAAAEQGRIDVVGLLLAHGVKTDEGEGQRQFVQALLYAEMNNHGGVASLLRKSRPWTEDDVQIAARLSSKMGQDFFSRLQLEIATQETLAQKHNEILARPLSPDPERDTKTVAVGGIIGEVTEAEDVDDSWMDLVNW</sequence>
<dbReference type="OrthoDB" id="539213at2759"/>
<gene>
    <name evidence="5" type="ORF">B0T10DRAFT_609958</name>
</gene>
<dbReference type="Pfam" id="PF14420">
    <property type="entry name" value="Clr5"/>
    <property type="match status" value="1"/>
</dbReference>
<proteinExistence type="predicted"/>
<dbReference type="Pfam" id="PF00023">
    <property type="entry name" value="Ank"/>
    <property type="match status" value="1"/>
</dbReference>
<feature type="repeat" description="ANK" evidence="3">
    <location>
        <begin position="1027"/>
        <end position="1059"/>
    </location>
</feature>
<comment type="caution">
    <text evidence="5">The sequence shown here is derived from an EMBL/GenBank/DDBJ whole genome shotgun (WGS) entry which is preliminary data.</text>
</comment>
<dbReference type="Gene3D" id="1.25.40.20">
    <property type="entry name" value="Ankyrin repeat-containing domain"/>
    <property type="match status" value="4"/>
</dbReference>
<reference evidence="5 6" key="1">
    <citation type="journal article" date="2021" name="Nat. Commun.">
        <title>Genetic determinants of endophytism in the Arabidopsis root mycobiome.</title>
        <authorList>
            <person name="Mesny F."/>
            <person name="Miyauchi S."/>
            <person name="Thiergart T."/>
            <person name="Pickel B."/>
            <person name="Atanasova L."/>
            <person name="Karlsson M."/>
            <person name="Huettel B."/>
            <person name="Barry K.W."/>
            <person name="Haridas S."/>
            <person name="Chen C."/>
            <person name="Bauer D."/>
            <person name="Andreopoulos W."/>
            <person name="Pangilinan J."/>
            <person name="LaButti K."/>
            <person name="Riley R."/>
            <person name="Lipzen A."/>
            <person name="Clum A."/>
            <person name="Drula E."/>
            <person name="Henrissat B."/>
            <person name="Kohler A."/>
            <person name="Grigoriev I.V."/>
            <person name="Martin F.M."/>
            <person name="Hacquard S."/>
        </authorList>
    </citation>
    <scope>NUCLEOTIDE SEQUENCE [LARGE SCALE GENOMIC DNA]</scope>
    <source>
        <strain evidence="5 6">MPI-CAGE-CH-0241</strain>
    </source>
</reference>
<keyword evidence="6" id="KW-1185">Reference proteome</keyword>
<dbReference type="Proteomes" id="UP000777438">
    <property type="component" value="Unassembled WGS sequence"/>
</dbReference>
<evidence type="ECO:0000256" key="2">
    <source>
        <dbReference type="ARBA" id="ARBA00023043"/>
    </source>
</evidence>
<name>A0A9P8VVH9_9HYPO</name>
<dbReference type="InterPro" id="IPR025676">
    <property type="entry name" value="Clr5_dom"/>
</dbReference>
<keyword evidence="2 3" id="KW-0040">ANK repeat</keyword>
<feature type="repeat" description="ANK" evidence="3">
    <location>
        <begin position="414"/>
        <end position="446"/>
    </location>
</feature>
<evidence type="ECO:0000256" key="1">
    <source>
        <dbReference type="ARBA" id="ARBA00022737"/>
    </source>
</evidence>
<protein>
    <submittedName>
        <fullName evidence="5">Ankyrin repeat-containing domain protein</fullName>
    </submittedName>
</protein>
<dbReference type="PANTHER" id="PTHR24198">
    <property type="entry name" value="ANKYRIN REPEAT AND PROTEIN KINASE DOMAIN-CONTAINING PROTEIN"/>
    <property type="match status" value="1"/>
</dbReference>
<organism evidence="5 6">
    <name type="scientific">Thelonectria olida</name>
    <dbReference type="NCBI Taxonomy" id="1576542"/>
    <lineage>
        <taxon>Eukaryota</taxon>
        <taxon>Fungi</taxon>
        <taxon>Dikarya</taxon>
        <taxon>Ascomycota</taxon>
        <taxon>Pezizomycotina</taxon>
        <taxon>Sordariomycetes</taxon>
        <taxon>Hypocreomycetidae</taxon>
        <taxon>Hypocreales</taxon>
        <taxon>Nectriaceae</taxon>
        <taxon>Thelonectria</taxon>
    </lineage>
</organism>
<evidence type="ECO:0000259" key="4">
    <source>
        <dbReference type="Pfam" id="PF14420"/>
    </source>
</evidence>
<dbReference type="Pfam" id="PF12796">
    <property type="entry name" value="Ank_2"/>
    <property type="match status" value="3"/>
</dbReference>
<dbReference type="PROSITE" id="PS50297">
    <property type="entry name" value="ANK_REP_REGION"/>
    <property type="match status" value="5"/>
</dbReference>
<evidence type="ECO:0000313" key="6">
    <source>
        <dbReference type="Proteomes" id="UP000777438"/>
    </source>
</evidence>
<dbReference type="EMBL" id="JAGPYM010000030">
    <property type="protein sequence ID" value="KAH6877254.1"/>
    <property type="molecule type" value="Genomic_DNA"/>
</dbReference>
<dbReference type="InterPro" id="IPR036770">
    <property type="entry name" value="Ankyrin_rpt-contain_sf"/>
</dbReference>
<dbReference type="PROSITE" id="PS50088">
    <property type="entry name" value="ANK_REPEAT"/>
    <property type="match status" value="5"/>
</dbReference>
<accession>A0A9P8VVH9</accession>
<feature type="repeat" description="ANK" evidence="3">
    <location>
        <begin position="987"/>
        <end position="1019"/>
    </location>
</feature>
<dbReference type="InterPro" id="IPR002110">
    <property type="entry name" value="Ankyrin_rpt"/>
</dbReference>
<feature type="repeat" description="ANK" evidence="3">
    <location>
        <begin position="1062"/>
        <end position="1094"/>
    </location>
</feature>
<evidence type="ECO:0000313" key="5">
    <source>
        <dbReference type="EMBL" id="KAH6877254.1"/>
    </source>
</evidence>
<keyword evidence="1" id="KW-0677">Repeat</keyword>
<dbReference type="PANTHER" id="PTHR24198:SF165">
    <property type="entry name" value="ANKYRIN REPEAT-CONTAINING PROTEIN-RELATED"/>
    <property type="match status" value="1"/>
</dbReference>
<dbReference type="SMART" id="SM00248">
    <property type="entry name" value="ANK"/>
    <property type="match status" value="14"/>
</dbReference>
<dbReference type="GO" id="GO:0005737">
    <property type="term" value="C:cytoplasm"/>
    <property type="evidence" value="ECO:0007669"/>
    <property type="project" value="TreeGrafter"/>
</dbReference>
<feature type="domain" description="Clr5" evidence="4">
    <location>
        <begin position="9"/>
        <end position="61"/>
    </location>
</feature>